<dbReference type="EMBL" id="JBHUOV010000002">
    <property type="protein sequence ID" value="MFD2823429.1"/>
    <property type="molecule type" value="Genomic_DNA"/>
</dbReference>
<sequence>MKTYIKPYFKILVALLCLSSLSDMYSQVTFTSRGQAVYSIKGDFTLIGNTNLTLQDYSASENNSDEVMIFVDEDDNISPTHPASSGTSNSSSATLVFSEENNAVQACSNVLFAGLYWTGRTDGTPTTLQKRTIKFRHEDQNSYQTIVADPGDIQYPGSNNMYAAYADVTDVVMANGLGEYWAADIAITTGNGGNTGYYGGWAMVVVYENDLMKWRDVTVFDGYAYLAGNQTASEILNVSGFNAVQSGPVNVKMGMVAGEGDVGISGDYFQIRNAADNAWVPLFHSGNSATNFFNSSIQTGGNPRTPNLTNNTGLDISMFNINNAGNLIIDNGDTSTRFRFGTTQDTYIIFNIAMAIDAFVPSTVGALMVNSIDGDMSVTQPYSMNPGEVVEYSLDISNNGSEALTDVMLTIPLPNTGMFIPGSINYQVNAPATTTNAPYYDPGYGLYGGIIWDIGNLPLPANPNDILLSIDFDLEASTNCEAFNPPNCTPTITLASSSLSGNGAVSGSPFFIKFIQGYESSGPCINTPITEPIVISVIPDLQIDSQATPLTVECDGNGNIAEVNAWLNAGGNGSVVGDCVVTWTNDYTGVTTNQCGTGGSTIVTFTAEDSCGNTTTTSATLTIEDTTPPDLSSCSVDDEVLECNGSDNESIADAWNAANIAALETCPIDACHGVGNYTIVSDYDFSNLTPNCGAGGSITVTYTGTDNCGNSASISAILTLEDSTGPDLSNCSVDDEIIECNGSAESIADAWNAANITALETCPVDDCDADAVYTIVSDYDFSNLTPTCGAGGTITVTYTGTDDCGNSASVSATLTIQDNTNPTWTNAPADETVQCDGSADPNGAFAAWLNSFTGTDSCGNVTVTHDSTGLSDLCGATGSETVTFTLTDECNNSISQSATFTIEDTTNPTWTNAPADVTVDCDGSADPNGAFAAWLNSFTGTDSCGNVTVTHDSTGLSDLCGATGSETVTFTLTDECNNSISQSATFTIEDTTNPTWTNAPADETVQCDGSADPNGAFAAWLNSFTGTDSCGNVTVTHDSTGLSDLCGATGSETVTFTLTDECNNSISQSATFTIEDTT</sequence>
<dbReference type="InterPro" id="IPR047589">
    <property type="entry name" value="DUF11_rpt"/>
</dbReference>
<keyword evidence="3" id="KW-1185">Reference proteome</keyword>
<comment type="caution">
    <text evidence="2">The sequence shown here is derived from an EMBL/GenBank/DDBJ whole genome shotgun (WGS) entry which is preliminary data.</text>
</comment>
<evidence type="ECO:0000313" key="2">
    <source>
        <dbReference type="EMBL" id="MFD2823429.1"/>
    </source>
</evidence>
<keyword evidence="1" id="KW-0732">Signal</keyword>
<dbReference type="PANTHER" id="PTHR24273">
    <property type="entry name" value="FI04643P-RELATED"/>
    <property type="match status" value="1"/>
</dbReference>
<feature type="signal peptide" evidence="1">
    <location>
        <begin position="1"/>
        <end position="25"/>
    </location>
</feature>
<name>A0ABW5WMF3_9FLAO</name>
<dbReference type="InterPro" id="IPR013783">
    <property type="entry name" value="Ig-like_fold"/>
</dbReference>
<organism evidence="2 3">
    <name type="scientific">Lacinutrix iliipiscaria</name>
    <dbReference type="NCBI Taxonomy" id="1230532"/>
    <lineage>
        <taxon>Bacteria</taxon>
        <taxon>Pseudomonadati</taxon>
        <taxon>Bacteroidota</taxon>
        <taxon>Flavobacteriia</taxon>
        <taxon>Flavobacteriales</taxon>
        <taxon>Flavobacteriaceae</taxon>
        <taxon>Lacinutrix</taxon>
    </lineage>
</organism>
<reference evidence="3" key="1">
    <citation type="journal article" date="2019" name="Int. J. Syst. Evol. Microbiol.">
        <title>The Global Catalogue of Microorganisms (GCM) 10K type strain sequencing project: providing services to taxonomists for standard genome sequencing and annotation.</title>
        <authorList>
            <consortium name="The Broad Institute Genomics Platform"/>
            <consortium name="The Broad Institute Genome Sequencing Center for Infectious Disease"/>
            <person name="Wu L."/>
            <person name="Ma J."/>
        </authorList>
    </citation>
    <scope>NUCLEOTIDE SEQUENCE [LARGE SCALE GENOMIC DNA]</scope>
    <source>
        <strain evidence="3">KCTC 32141</strain>
    </source>
</reference>
<accession>A0ABW5WMF3</accession>
<feature type="chain" id="PRO_5046087657" description="HYR domain-containing protein" evidence="1">
    <location>
        <begin position="26"/>
        <end position="1078"/>
    </location>
</feature>
<gene>
    <name evidence="2" type="ORF">ACFS5M_07085</name>
</gene>
<evidence type="ECO:0000256" key="1">
    <source>
        <dbReference type="SAM" id="SignalP"/>
    </source>
</evidence>
<evidence type="ECO:0008006" key="4">
    <source>
        <dbReference type="Google" id="ProtNLM"/>
    </source>
</evidence>
<feature type="non-terminal residue" evidence="2">
    <location>
        <position position="1078"/>
    </location>
</feature>
<dbReference type="Proteomes" id="UP001597533">
    <property type="component" value="Unassembled WGS sequence"/>
</dbReference>
<dbReference type="PANTHER" id="PTHR24273:SF32">
    <property type="entry name" value="HYALIN"/>
    <property type="match status" value="1"/>
</dbReference>
<dbReference type="Gene3D" id="2.60.40.10">
    <property type="entry name" value="Immunoglobulins"/>
    <property type="match status" value="1"/>
</dbReference>
<dbReference type="NCBIfam" id="TIGR01451">
    <property type="entry name" value="B_ant_repeat"/>
    <property type="match status" value="1"/>
</dbReference>
<proteinExistence type="predicted"/>
<protein>
    <recommendedName>
        <fullName evidence="4">HYR domain-containing protein</fullName>
    </recommendedName>
</protein>
<evidence type="ECO:0000313" key="3">
    <source>
        <dbReference type="Proteomes" id="UP001597533"/>
    </source>
</evidence>